<reference evidence="8" key="1">
    <citation type="submission" date="2016-10" db="EMBL/GenBank/DDBJ databases">
        <authorList>
            <person name="Benchimol M."/>
            <person name="Almeida L.G."/>
            <person name="Vasconcelos A.T."/>
            <person name="Perreira-Neves A."/>
            <person name="Rosa I.A."/>
            <person name="Tasca T."/>
            <person name="Bogo M.R."/>
            <person name="de Souza W."/>
        </authorList>
    </citation>
    <scope>NUCLEOTIDE SEQUENCE [LARGE SCALE GENOMIC DNA]</scope>
    <source>
        <strain evidence="8">K</strain>
    </source>
</reference>
<dbReference type="PANTHER" id="PTHR11010">
    <property type="entry name" value="PROTEASE S28 PRO-X CARBOXYPEPTIDASE-RELATED"/>
    <property type="match status" value="1"/>
</dbReference>
<evidence type="ECO:0000256" key="5">
    <source>
        <dbReference type="ARBA" id="ARBA00023180"/>
    </source>
</evidence>
<keyword evidence="6" id="KW-0812">Transmembrane</keyword>
<feature type="signal peptide" evidence="7">
    <location>
        <begin position="1"/>
        <end position="16"/>
    </location>
</feature>
<name>A0A1J4JDC6_9EUKA</name>
<evidence type="ECO:0000313" key="9">
    <source>
        <dbReference type="Proteomes" id="UP000179807"/>
    </source>
</evidence>
<comment type="similarity">
    <text evidence="1">Belongs to the peptidase S28 family.</text>
</comment>
<evidence type="ECO:0000256" key="7">
    <source>
        <dbReference type="SAM" id="SignalP"/>
    </source>
</evidence>
<dbReference type="AlphaFoldDB" id="A0A1J4JDC6"/>
<dbReference type="EMBL" id="MLAK01001137">
    <property type="protein sequence ID" value="OHS97096.1"/>
    <property type="molecule type" value="Genomic_DNA"/>
</dbReference>
<dbReference type="InterPro" id="IPR008758">
    <property type="entry name" value="Peptidase_S28"/>
</dbReference>
<accession>A0A1J4JDC6</accession>
<keyword evidence="6" id="KW-1133">Transmembrane helix</keyword>
<dbReference type="InterPro" id="IPR029058">
    <property type="entry name" value="AB_hydrolase_fold"/>
</dbReference>
<keyword evidence="5" id="KW-0325">Glycoprotein</keyword>
<dbReference type="GO" id="GO:0006508">
    <property type="term" value="P:proteolysis"/>
    <property type="evidence" value="ECO:0007669"/>
    <property type="project" value="UniProtKB-KW"/>
</dbReference>
<dbReference type="PANTHER" id="PTHR11010:SF117">
    <property type="entry name" value="SERINE PROTEASE 16"/>
    <property type="match status" value="1"/>
</dbReference>
<dbReference type="InterPro" id="IPR042269">
    <property type="entry name" value="Ser_carbopepase_S28_SKS"/>
</dbReference>
<keyword evidence="2" id="KW-0645">Protease</keyword>
<dbReference type="GO" id="GO:0008239">
    <property type="term" value="F:dipeptidyl-peptidase activity"/>
    <property type="evidence" value="ECO:0007669"/>
    <property type="project" value="TreeGrafter"/>
</dbReference>
<evidence type="ECO:0000256" key="1">
    <source>
        <dbReference type="ARBA" id="ARBA00011079"/>
    </source>
</evidence>
<evidence type="ECO:0000256" key="2">
    <source>
        <dbReference type="ARBA" id="ARBA00022670"/>
    </source>
</evidence>
<dbReference type="Proteomes" id="UP000179807">
    <property type="component" value="Unassembled WGS sequence"/>
</dbReference>
<dbReference type="VEuPathDB" id="TrichDB:TRFO_09660"/>
<feature type="chain" id="PRO_5012995293" description="Clan SC, family S28, unassigned serine peptidase" evidence="7">
    <location>
        <begin position="17"/>
        <end position="589"/>
    </location>
</feature>
<dbReference type="GO" id="GO:0070008">
    <property type="term" value="F:serine-type exopeptidase activity"/>
    <property type="evidence" value="ECO:0007669"/>
    <property type="project" value="InterPro"/>
</dbReference>
<dbReference type="Gene3D" id="3.40.50.1820">
    <property type="entry name" value="alpha/beta hydrolase"/>
    <property type="match status" value="1"/>
</dbReference>
<dbReference type="SUPFAM" id="SSF53474">
    <property type="entry name" value="alpha/beta-Hydrolases"/>
    <property type="match status" value="1"/>
</dbReference>
<evidence type="ECO:0000256" key="6">
    <source>
        <dbReference type="SAM" id="Phobius"/>
    </source>
</evidence>
<dbReference type="Gene3D" id="1.20.120.980">
    <property type="entry name" value="Serine carboxypeptidase S28, SKS domain"/>
    <property type="match status" value="1"/>
</dbReference>
<keyword evidence="9" id="KW-1185">Reference proteome</keyword>
<evidence type="ECO:0000256" key="3">
    <source>
        <dbReference type="ARBA" id="ARBA00022729"/>
    </source>
</evidence>
<evidence type="ECO:0000313" key="8">
    <source>
        <dbReference type="EMBL" id="OHS97096.1"/>
    </source>
</evidence>
<dbReference type="RefSeq" id="XP_068350233.1">
    <property type="nucleotide sequence ID" value="XM_068494980.1"/>
</dbReference>
<dbReference type="OrthoDB" id="1735038at2759"/>
<gene>
    <name evidence="8" type="ORF">TRFO_09660</name>
</gene>
<evidence type="ECO:0000256" key="4">
    <source>
        <dbReference type="ARBA" id="ARBA00022801"/>
    </source>
</evidence>
<comment type="caution">
    <text evidence="8">The sequence shown here is derived from an EMBL/GenBank/DDBJ whole genome shotgun (WGS) entry which is preliminary data.</text>
</comment>
<proteinExistence type="inferred from homology"/>
<keyword evidence="6" id="KW-0472">Membrane</keyword>
<keyword evidence="3 7" id="KW-0732">Signal</keyword>
<feature type="transmembrane region" description="Helical" evidence="6">
    <location>
        <begin position="549"/>
        <end position="575"/>
    </location>
</feature>
<sequence length="589" mass="67039">MIPLLILSLFLRPPISFRPTGKQGTFTQILDHFSMSDNRRFQQRYFINDIYYRNISSDPIIVDIGGESEYSESSIARGPYKAIASQTHALIAGLEHRFFGKSQPFSDLSAESLKYNTVDQALADIAHFITFLRNKYCYNSTCDVLVIGGSYSGALSSWFRLYYPHLANYSWSSSAPINIKKKFYEYDASIATTLRSFNESCFVNTKLILSSYHKVVESGDQNKIKELRTKFSIPESIDITSVLSILSDVISYAVQYNKNYQIIPGYCVKQSMGNKDKKNPIFNPPQILTKDDKNFLEETNSTNTVPKQIGTSNNHMDININMNMNQNDNSLGESFDFSDFGEPDESAFIELYTNVLKILKISVDSLDPFSYKDESIDGPNAAMRSWTWMQCNELGWFSTSAGFKSSFVNFTYYDRMCAELYGNMTIGNISSVSRRYGGANPRSSYVVFTQGTADPWSTMGVQSIESSNSQHLLYIKDGSHCEDLHSDSPDDSPDLTRVRRKVETILIEWLSNKCMKQCNKGMCLHDRCLCDDGWSGEFCTFQVVTSVRFWEIGITALMVPLIIMISIGGTAWWLFRRMQEEQFLLSLHY</sequence>
<protein>
    <recommendedName>
        <fullName evidence="10">Clan SC, family S28, unassigned serine peptidase</fullName>
    </recommendedName>
</protein>
<evidence type="ECO:0008006" key="10">
    <source>
        <dbReference type="Google" id="ProtNLM"/>
    </source>
</evidence>
<keyword evidence="4" id="KW-0378">Hydrolase</keyword>
<dbReference type="GeneID" id="94829684"/>
<organism evidence="8 9">
    <name type="scientific">Tritrichomonas foetus</name>
    <dbReference type="NCBI Taxonomy" id="1144522"/>
    <lineage>
        <taxon>Eukaryota</taxon>
        <taxon>Metamonada</taxon>
        <taxon>Parabasalia</taxon>
        <taxon>Tritrichomonadida</taxon>
        <taxon>Tritrichomonadidae</taxon>
        <taxon>Tritrichomonas</taxon>
    </lineage>
</organism>
<dbReference type="Pfam" id="PF05577">
    <property type="entry name" value="Peptidase_S28"/>
    <property type="match status" value="2"/>
</dbReference>